<proteinExistence type="predicted"/>
<reference evidence="2 4" key="1">
    <citation type="submission" date="2017-02" db="EMBL/GenBank/DDBJ databases">
        <title>Draft genome sequence of Moraxella caviae CCUG 355 type strain.</title>
        <authorList>
            <person name="Engstrom-Jakobsson H."/>
            <person name="Salva-Serra F."/>
            <person name="Thorell K."/>
            <person name="Gonzales-Siles L."/>
            <person name="Karlsson R."/>
            <person name="Boulund F."/>
            <person name="Engstrand L."/>
            <person name="Moore E."/>
        </authorList>
    </citation>
    <scope>NUCLEOTIDE SEQUENCE [LARGE SCALE GENOMIC DNA]</scope>
    <source>
        <strain evidence="2 4">CCUG 355</strain>
    </source>
</reference>
<feature type="transmembrane region" description="Helical" evidence="1">
    <location>
        <begin position="12"/>
        <end position="37"/>
    </location>
</feature>
<feature type="transmembrane region" description="Helical" evidence="1">
    <location>
        <begin position="49"/>
        <end position="72"/>
    </location>
</feature>
<name>A0A1T0A144_9GAMM</name>
<protein>
    <submittedName>
        <fullName evidence="2">Uncharacterized protein</fullName>
    </submittedName>
</protein>
<dbReference type="EMBL" id="UGQE01000001">
    <property type="protein sequence ID" value="STZ09812.1"/>
    <property type="molecule type" value="Genomic_DNA"/>
</dbReference>
<evidence type="ECO:0000313" key="4">
    <source>
        <dbReference type="Proteomes" id="UP000190435"/>
    </source>
</evidence>
<evidence type="ECO:0000256" key="1">
    <source>
        <dbReference type="SAM" id="Phobius"/>
    </source>
</evidence>
<keyword evidence="1" id="KW-0812">Transmembrane</keyword>
<keyword evidence="4" id="KW-1185">Reference proteome</keyword>
<gene>
    <name evidence="2" type="ORF">B0181_07245</name>
    <name evidence="3" type="ORF">NCTC10293_00122</name>
</gene>
<dbReference type="EMBL" id="MUXU01000039">
    <property type="protein sequence ID" value="OOR89462.1"/>
    <property type="molecule type" value="Genomic_DNA"/>
</dbReference>
<dbReference type="Proteomes" id="UP000255279">
    <property type="component" value="Unassembled WGS sequence"/>
</dbReference>
<dbReference type="RefSeq" id="WP_078276834.1">
    <property type="nucleotide sequence ID" value="NZ_MUXU01000039.1"/>
</dbReference>
<feature type="transmembrane region" description="Helical" evidence="1">
    <location>
        <begin position="112"/>
        <end position="135"/>
    </location>
</feature>
<evidence type="ECO:0000313" key="5">
    <source>
        <dbReference type="Proteomes" id="UP000255279"/>
    </source>
</evidence>
<keyword evidence="1" id="KW-0472">Membrane</keyword>
<accession>A0A1T0A144</accession>
<reference evidence="3 5" key="2">
    <citation type="submission" date="2018-06" db="EMBL/GenBank/DDBJ databases">
        <authorList>
            <consortium name="Pathogen Informatics"/>
            <person name="Doyle S."/>
        </authorList>
    </citation>
    <scope>NUCLEOTIDE SEQUENCE [LARGE SCALE GENOMIC DNA]</scope>
    <source>
        <strain evidence="3 5">NCTC10293</strain>
    </source>
</reference>
<evidence type="ECO:0000313" key="3">
    <source>
        <dbReference type="EMBL" id="STZ09812.1"/>
    </source>
</evidence>
<feature type="transmembrane region" description="Helical" evidence="1">
    <location>
        <begin position="170"/>
        <end position="192"/>
    </location>
</feature>
<feature type="transmembrane region" description="Helical" evidence="1">
    <location>
        <begin position="212"/>
        <end position="231"/>
    </location>
</feature>
<dbReference type="AlphaFoldDB" id="A0A1T0A144"/>
<feature type="transmembrane region" description="Helical" evidence="1">
    <location>
        <begin position="147"/>
        <end position="164"/>
    </location>
</feature>
<dbReference type="Proteomes" id="UP000190435">
    <property type="component" value="Unassembled WGS sequence"/>
</dbReference>
<sequence>MTTHHSSVAKFFIAVQHYMATSAVYALVFVLSVWLFTWSTSFLSANAPYVWIVSVFAAQFLTMLMIGVIFPVRHDTHAKEGTMYHKLAAFGVLAWFFGKRAFVLLTNDASSIVLSAVFTVLSVALLPIFVAYFQYHAADNKAIAKGLGLLMVAGVADVALTAFANRFGEGILPVMTAVFYVVFALSVLIFVWLVRHCQRPIWLDENGAFLRVLRVILAVLGVPLVAVFWWLG</sequence>
<evidence type="ECO:0000313" key="2">
    <source>
        <dbReference type="EMBL" id="OOR89462.1"/>
    </source>
</evidence>
<organism evidence="2 4">
    <name type="scientific">Moraxella caviae</name>
    <dbReference type="NCBI Taxonomy" id="34060"/>
    <lineage>
        <taxon>Bacteria</taxon>
        <taxon>Pseudomonadati</taxon>
        <taxon>Pseudomonadota</taxon>
        <taxon>Gammaproteobacteria</taxon>
        <taxon>Moraxellales</taxon>
        <taxon>Moraxellaceae</taxon>
        <taxon>Moraxella</taxon>
    </lineage>
</organism>
<keyword evidence="1" id="KW-1133">Transmembrane helix</keyword>
<feature type="transmembrane region" description="Helical" evidence="1">
    <location>
        <begin position="84"/>
        <end position="106"/>
    </location>
</feature>